<reference evidence="2 3" key="1">
    <citation type="submission" date="2016-10" db="EMBL/GenBank/DDBJ databases">
        <authorList>
            <person name="de Groot N.N."/>
        </authorList>
    </citation>
    <scope>NUCLEOTIDE SEQUENCE [LARGE SCALE GENOMIC DNA]</scope>
    <source>
        <strain evidence="2 3">DSM 21800</strain>
    </source>
</reference>
<evidence type="ECO:0000259" key="1">
    <source>
        <dbReference type="Pfam" id="PF13577"/>
    </source>
</evidence>
<evidence type="ECO:0000313" key="2">
    <source>
        <dbReference type="EMBL" id="SDT05702.1"/>
    </source>
</evidence>
<dbReference type="STRING" id="630515.SAMN04489812_3977"/>
<dbReference type="RefSeq" id="WP_157683575.1">
    <property type="nucleotide sequence ID" value="NZ_LT629772.1"/>
</dbReference>
<dbReference type="Pfam" id="PF13577">
    <property type="entry name" value="SnoaL_4"/>
    <property type="match status" value="1"/>
</dbReference>
<dbReference type="InterPro" id="IPR037401">
    <property type="entry name" value="SnoaL-like"/>
</dbReference>
<gene>
    <name evidence="2" type="ORF">SAMN04489812_3977</name>
</gene>
<dbReference type="EMBL" id="LT629772">
    <property type="protein sequence ID" value="SDT05702.1"/>
    <property type="molecule type" value="Genomic_DNA"/>
</dbReference>
<dbReference type="InterPro" id="IPR032710">
    <property type="entry name" value="NTF2-like_dom_sf"/>
</dbReference>
<dbReference type="OrthoDB" id="4941530at2"/>
<proteinExistence type="predicted"/>
<accession>A0A1H1X922</accession>
<feature type="domain" description="SnoaL-like" evidence="1">
    <location>
        <begin position="8"/>
        <end position="136"/>
    </location>
</feature>
<sequence length="156" mass="17077">MNQQAGLQEVLDRIAIQDVVNGIDNATDAKDWALARSYFADRIIVDFGALSGAGPQQMAADDLIAAWTENLFPAKLTFHLAGNHQITVDGDRAVCVSKGYALNVLTTKQEDNIWEVWATYTHRLERTPDGWLCTEMALDVVTTRGDDAVRTAGPDA</sequence>
<dbReference type="CDD" id="cd00531">
    <property type="entry name" value="NTF2_like"/>
    <property type="match status" value="1"/>
</dbReference>
<name>A0A1H1X922_9ACTN</name>
<dbReference type="Gene3D" id="3.10.450.50">
    <property type="match status" value="1"/>
</dbReference>
<protein>
    <submittedName>
        <fullName evidence="2">SnoaL-like domain-containing protein</fullName>
    </submittedName>
</protein>
<keyword evidence="3" id="KW-1185">Reference proteome</keyword>
<evidence type="ECO:0000313" key="3">
    <source>
        <dbReference type="Proteomes" id="UP000199103"/>
    </source>
</evidence>
<dbReference type="AlphaFoldDB" id="A0A1H1X922"/>
<dbReference type="Proteomes" id="UP000199103">
    <property type="component" value="Chromosome I"/>
</dbReference>
<dbReference type="SUPFAM" id="SSF54427">
    <property type="entry name" value="NTF2-like"/>
    <property type="match status" value="1"/>
</dbReference>
<organism evidence="2 3">
    <name type="scientific">Microlunatus soli</name>
    <dbReference type="NCBI Taxonomy" id="630515"/>
    <lineage>
        <taxon>Bacteria</taxon>
        <taxon>Bacillati</taxon>
        <taxon>Actinomycetota</taxon>
        <taxon>Actinomycetes</taxon>
        <taxon>Propionibacteriales</taxon>
        <taxon>Propionibacteriaceae</taxon>
        <taxon>Microlunatus</taxon>
    </lineage>
</organism>